<comment type="caution">
    <text evidence="2">The sequence shown here is derived from an EMBL/GenBank/DDBJ whole genome shotgun (WGS) entry which is preliminary data.</text>
</comment>
<dbReference type="EMBL" id="JAVDVW010000001">
    <property type="protein sequence ID" value="MDR7098112.1"/>
    <property type="molecule type" value="Genomic_DNA"/>
</dbReference>
<dbReference type="RefSeq" id="WP_310051649.1">
    <property type="nucleotide sequence ID" value="NZ_JAVDVW010000001.1"/>
</dbReference>
<keyword evidence="1" id="KW-0732">Signal</keyword>
<proteinExistence type="predicted"/>
<feature type="signal peptide" evidence="1">
    <location>
        <begin position="1"/>
        <end position="20"/>
    </location>
</feature>
<reference evidence="2 3" key="1">
    <citation type="submission" date="2023-07" db="EMBL/GenBank/DDBJ databases">
        <title>Sorghum-associated microbial communities from plants grown in Nebraska, USA.</title>
        <authorList>
            <person name="Schachtman D."/>
        </authorList>
    </citation>
    <scope>NUCLEOTIDE SEQUENCE [LARGE SCALE GENOMIC DNA]</scope>
    <source>
        <strain evidence="2 3">BE187</strain>
    </source>
</reference>
<protein>
    <recommendedName>
        <fullName evidence="4">Phenol degradation protein meta</fullName>
    </recommendedName>
</protein>
<accession>A0ABU1VKV2</accession>
<dbReference type="Pfam" id="PF13557">
    <property type="entry name" value="Phenol_MetA_deg"/>
    <property type="match status" value="1"/>
</dbReference>
<keyword evidence="3" id="KW-1185">Reference proteome</keyword>
<name>A0ABU1VKV2_9GAMM</name>
<gene>
    <name evidence="2" type="ORF">J2X04_000459</name>
</gene>
<evidence type="ECO:0008006" key="4">
    <source>
        <dbReference type="Google" id="ProtNLM"/>
    </source>
</evidence>
<feature type="chain" id="PRO_5047533182" description="Phenol degradation protein meta" evidence="1">
    <location>
        <begin position="21"/>
        <end position="313"/>
    </location>
</feature>
<evidence type="ECO:0000313" key="2">
    <source>
        <dbReference type="EMBL" id="MDR7098112.1"/>
    </source>
</evidence>
<organism evidence="2 3">
    <name type="scientific">Agrilutibacter niabensis</name>
    <dbReference type="NCBI Taxonomy" id="380628"/>
    <lineage>
        <taxon>Bacteria</taxon>
        <taxon>Pseudomonadati</taxon>
        <taxon>Pseudomonadota</taxon>
        <taxon>Gammaproteobacteria</taxon>
        <taxon>Lysobacterales</taxon>
        <taxon>Lysobacteraceae</taxon>
        <taxon>Agrilutibacter</taxon>
    </lineage>
</organism>
<sequence length="313" mass="33480">MKRALVTLALCALPMAPVLATEGAIGRPITGLQGTSFAGVVPPTPGWNLGLSYAYYSGTVGAERESPLPGGGSALGLDVTAQLFSITGIYVWDTGGGRWNFASVAVVPFAKMDVEADLRIGSVSGSVSDSDTGLFDMAIVPVIASRHFSATKHLSLALYIFAPTGSYEEGRLAELSLNNWTYSPTVGYTQLFQKGSLEFSSLAAVDFYTKNDATDYQNGAVFRLDSLLVKRFSNGWGVGAAGGWIEQLEDDDAAIADRLDGFKGHSLAIGPILTYAKKWEGGQVEFSARWLQEFDVKNRFEGDPFLLSASIQF</sequence>
<dbReference type="Proteomes" id="UP001267878">
    <property type="component" value="Unassembled WGS sequence"/>
</dbReference>
<evidence type="ECO:0000256" key="1">
    <source>
        <dbReference type="SAM" id="SignalP"/>
    </source>
</evidence>
<dbReference type="InterPro" id="IPR025737">
    <property type="entry name" value="FApF"/>
</dbReference>
<evidence type="ECO:0000313" key="3">
    <source>
        <dbReference type="Proteomes" id="UP001267878"/>
    </source>
</evidence>